<dbReference type="STRING" id="147645.A6J80_15720"/>
<sequence>MLIRYGYRITIGSDQPLPLVTLMTARPERRLDLRAPEVFRTDPGVPFSVHTDIYGNLRMRMTAPAGDFTLESDATIADHGLFDPVCPDAQEMPVPSLPDEALHYLTPSRYCETDLLYDAAWHHFGQVPAGWARVQAVSDFVHGHLRFSYPQADTFRTAKGAYDSGLGVCRDYAHLAIAFCRCLNIPARYVFGHLGDIGIPAPPDPMDFCAWMEVWLSGRWWTFDPRNNRPRIGRIKIGHGRDAADTPMLTTFGGHVLKHFEVWTDEVDQNGNLVPNWY</sequence>
<dbReference type="Gene3D" id="2.60.40.2250">
    <property type="match status" value="1"/>
</dbReference>
<dbReference type="KEGG" id="pye:A6J80_15720"/>
<dbReference type="InterPro" id="IPR038765">
    <property type="entry name" value="Papain-like_cys_pep_sf"/>
</dbReference>
<accession>A0A1V0GUT1</accession>
<dbReference type="InterPro" id="IPR002931">
    <property type="entry name" value="Transglutaminase-like"/>
</dbReference>
<dbReference type="PANTHER" id="PTHR33490:SF12">
    <property type="entry name" value="BLL5557 PROTEIN"/>
    <property type="match status" value="1"/>
</dbReference>
<evidence type="ECO:0000313" key="2">
    <source>
        <dbReference type="EMBL" id="ARC37624.1"/>
    </source>
</evidence>
<dbReference type="SMART" id="SM00460">
    <property type="entry name" value="TGc"/>
    <property type="match status" value="1"/>
</dbReference>
<proteinExistence type="predicted"/>
<evidence type="ECO:0000313" key="3">
    <source>
        <dbReference type="Proteomes" id="UP000191257"/>
    </source>
</evidence>
<dbReference type="EMBL" id="CP020442">
    <property type="protein sequence ID" value="ARC37624.1"/>
    <property type="molecule type" value="Genomic_DNA"/>
</dbReference>
<keyword evidence="3" id="KW-1185">Reference proteome</keyword>
<dbReference type="Proteomes" id="UP000191257">
    <property type="component" value="Chromosome"/>
</dbReference>
<protein>
    <submittedName>
        <fullName evidence="2">Transglutaminase family protein</fullName>
    </submittedName>
</protein>
<dbReference type="Pfam" id="PF01841">
    <property type="entry name" value="Transglut_core"/>
    <property type="match status" value="1"/>
</dbReference>
<dbReference type="RefSeq" id="WP_080622107.1">
    <property type="nucleotide sequence ID" value="NZ_CAWMZI010000001.1"/>
</dbReference>
<reference evidence="2" key="1">
    <citation type="submission" date="2017-12" db="EMBL/GenBank/DDBJ databases">
        <title>FDA dAtabase for Regulatory Grade micrObial Sequences (FDA-ARGOS): Supporting development and validation of Infectious Disease Dx tests.</title>
        <authorList>
            <person name="Campos J."/>
            <person name="Goldberg B."/>
            <person name="Tallon L."/>
            <person name="Sadzewicz L."/>
            <person name="Sengamalay N."/>
            <person name="Ott S."/>
            <person name="Godinez A."/>
            <person name="Nagaraj S."/>
            <person name="Vyas G."/>
            <person name="Aluvathingal J."/>
            <person name="Nadendla S."/>
            <person name="Geyer C."/>
            <person name="Nandy P."/>
            <person name="Hobson J."/>
            <person name="Sichtig H."/>
        </authorList>
    </citation>
    <scope>NUCLEOTIDE SEQUENCE</scope>
    <source>
        <strain evidence="2">FDAARGOS_252</strain>
    </source>
</reference>
<dbReference type="SUPFAM" id="SSF54001">
    <property type="entry name" value="Cysteine proteinases"/>
    <property type="match status" value="1"/>
</dbReference>
<name>A0A1V0GUT1_9RHOB</name>
<gene>
    <name evidence="2" type="ORF">A6J80_15720</name>
</gene>
<dbReference type="PANTHER" id="PTHR33490">
    <property type="entry name" value="BLR5614 PROTEIN-RELATED"/>
    <property type="match status" value="1"/>
</dbReference>
<dbReference type="eggNOG" id="COG1305">
    <property type="taxonomic scope" value="Bacteria"/>
</dbReference>
<feature type="domain" description="Transglutaminase-like" evidence="1">
    <location>
        <begin position="161"/>
        <end position="227"/>
    </location>
</feature>
<dbReference type="Gene3D" id="3.10.620.30">
    <property type="match status" value="1"/>
</dbReference>
<dbReference type="AlphaFoldDB" id="A0A1V0GUT1"/>
<evidence type="ECO:0000259" key="1">
    <source>
        <dbReference type="SMART" id="SM00460"/>
    </source>
</evidence>
<organism evidence="2 3">
    <name type="scientific">Paracoccus yeei</name>
    <dbReference type="NCBI Taxonomy" id="147645"/>
    <lineage>
        <taxon>Bacteria</taxon>
        <taxon>Pseudomonadati</taxon>
        <taxon>Pseudomonadota</taxon>
        <taxon>Alphaproteobacteria</taxon>
        <taxon>Rhodobacterales</taxon>
        <taxon>Paracoccaceae</taxon>
        <taxon>Paracoccus</taxon>
    </lineage>
</organism>